<dbReference type="EMBL" id="BLVP01000036">
    <property type="protein sequence ID" value="GFM38391.1"/>
    <property type="molecule type" value="Genomic_DNA"/>
</dbReference>
<dbReference type="Proteomes" id="UP000503820">
    <property type="component" value="Unassembled WGS sequence"/>
</dbReference>
<proteinExistence type="predicted"/>
<accession>A0A7J0BZ19</accession>
<dbReference type="AlphaFoldDB" id="A0A7J0BZ19"/>
<dbReference type="NCBIfam" id="NF038353">
    <property type="entry name" value="FxLYD_dom"/>
    <property type="match status" value="1"/>
</dbReference>
<dbReference type="InterPro" id="IPR047676">
    <property type="entry name" value="FxLYD_dom"/>
</dbReference>
<organism evidence="1 2">
    <name type="scientific">Desulfovibrio psychrotolerans</name>
    <dbReference type="NCBI Taxonomy" id="415242"/>
    <lineage>
        <taxon>Bacteria</taxon>
        <taxon>Pseudomonadati</taxon>
        <taxon>Thermodesulfobacteriota</taxon>
        <taxon>Desulfovibrionia</taxon>
        <taxon>Desulfovibrionales</taxon>
        <taxon>Desulfovibrionaceae</taxon>
        <taxon>Desulfovibrio</taxon>
    </lineage>
</organism>
<keyword evidence="2" id="KW-1185">Reference proteome</keyword>
<evidence type="ECO:0008006" key="3">
    <source>
        <dbReference type="Google" id="ProtNLM"/>
    </source>
</evidence>
<evidence type="ECO:0000313" key="2">
    <source>
        <dbReference type="Proteomes" id="UP000503820"/>
    </source>
</evidence>
<sequence length="178" mass="19454">MRRDTKPFPCRPFRLSSPSRPAALLCVLILTVMSGGVSLCLAEENTLHLRHVRQYMQPLRDGRQAVVIEGEVLNGTSAALDHVAVTVILYDRDGSVIASLRRLCGHVLSRERLSVMDTQAVVAAFGSGVFHKPPAATATVLPRQSVPFMVVFPDENMLYEYSVSAYRIDIGGSNVSAE</sequence>
<dbReference type="Pfam" id="PF11906">
    <property type="entry name" value="DUF3426"/>
    <property type="match status" value="1"/>
</dbReference>
<protein>
    <recommendedName>
        <fullName evidence="3">DUF3426 domain-containing protein</fullName>
    </recommendedName>
</protein>
<comment type="caution">
    <text evidence="1">The sequence shown here is derived from an EMBL/GenBank/DDBJ whole genome shotgun (WGS) entry which is preliminary data.</text>
</comment>
<name>A0A7J0BZ19_9BACT</name>
<evidence type="ECO:0000313" key="1">
    <source>
        <dbReference type="EMBL" id="GFM38391.1"/>
    </source>
</evidence>
<gene>
    <name evidence="1" type="ORF">DSM19430T_30750</name>
</gene>
<reference evidence="1 2" key="1">
    <citation type="submission" date="2020-05" db="EMBL/GenBank/DDBJ databases">
        <title>Draft genome sequence of Desulfovibrio psychrotolerans JS1T.</title>
        <authorList>
            <person name="Ueno A."/>
            <person name="Tamazawa S."/>
            <person name="Tamamura S."/>
            <person name="Murakami T."/>
            <person name="Kiyama T."/>
            <person name="Inomata H."/>
            <person name="Amano Y."/>
            <person name="Miyakawa K."/>
            <person name="Tamaki H."/>
            <person name="Naganuma T."/>
            <person name="Kaneko K."/>
        </authorList>
    </citation>
    <scope>NUCLEOTIDE SEQUENCE [LARGE SCALE GENOMIC DNA]</scope>
    <source>
        <strain evidence="1 2">JS1</strain>
    </source>
</reference>
<dbReference type="InterPro" id="IPR021834">
    <property type="entry name" value="DUF3426"/>
</dbReference>